<dbReference type="RefSeq" id="WP_259060495.1">
    <property type="nucleotide sequence ID" value="NZ_CP102845.1"/>
</dbReference>
<dbReference type="Proteomes" id="UP001017257">
    <property type="component" value="Chromosome"/>
</dbReference>
<sequence>MPRCAAELEEGITFADSRTDRGRTYPTFFAFIDRPEVMTSAQIGSDAWAVDQPGDRDAWVQLDSGRPSSGMLAALYVQKPKASDGLANLFGTTSG</sequence>
<keyword evidence="2" id="KW-1185">Reference proteome</keyword>
<name>A0ABY5RTV1_9HYPH</name>
<evidence type="ECO:0000313" key="2">
    <source>
        <dbReference type="Proteomes" id="UP001017257"/>
    </source>
</evidence>
<organism evidence="1 2">
    <name type="scientific">Microvirga terrae</name>
    <dbReference type="NCBI Taxonomy" id="2740529"/>
    <lineage>
        <taxon>Bacteria</taxon>
        <taxon>Pseudomonadati</taxon>
        <taxon>Pseudomonadota</taxon>
        <taxon>Alphaproteobacteria</taxon>
        <taxon>Hyphomicrobiales</taxon>
        <taxon>Methylobacteriaceae</taxon>
        <taxon>Microvirga</taxon>
    </lineage>
</organism>
<accession>A0ABY5RTV1</accession>
<proteinExistence type="predicted"/>
<protein>
    <submittedName>
        <fullName evidence="1">Uncharacterized protein</fullName>
    </submittedName>
</protein>
<evidence type="ECO:0000313" key="1">
    <source>
        <dbReference type="EMBL" id="UVF20686.1"/>
    </source>
</evidence>
<dbReference type="EMBL" id="CP102845">
    <property type="protein sequence ID" value="UVF20686.1"/>
    <property type="molecule type" value="Genomic_DNA"/>
</dbReference>
<reference evidence="1" key="1">
    <citation type="submission" date="2022-08" db="EMBL/GenBank/DDBJ databases">
        <title>Microvirga terrae sp. nov., isolated from soil.</title>
        <authorList>
            <person name="Kim K.H."/>
            <person name="Seo Y.L."/>
            <person name="Kim J.M."/>
            <person name="Lee J.K."/>
            <person name="Han D.M."/>
            <person name="Jeon C.O."/>
        </authorList>
    </citation>
    <scope>NUCLEOTIDE SEQUENCE</scope>
    <source>
        <strain evidence="1">R24</strain>
    </source>
</reference>
<gene>
    <name evidence="1" type="ORF">HPT29_006040</name>
</gene>